<reference evidence="3" key="1">
    <citation type="submission" date="2017-07" db="EMBL/GenBank/DDBJ databases">
        <authorList>
            <person name="Mikheyev A."/>
            <person name="Grau M."/>
        </authorList>
    </citation>
    <scope>NUCLEOTIDE SEQUENCE</scope>
    <source>
        <tissue evidence="3">Venom_gland</tissue>
    </source>
</reference>
<accession>A0A2D4M7Z8</accession>
<evidence type="ECO:0008006" key="4">
    <source>
        <dbReference type="Google" id="ProtNLM"/>
    </source>
</evidence>
<reference evidence="3" key="2">
    <citation type="submission" date="2017-11" db="EMBL/GenBank/DDBJ databases">
        <title>Coralsnake Venomics: Analyses of Venom Gland Transcriptomes and Proteomes of Six Brazilian Taxa.</title>
        <authorList>
            <person name="Aird S.D."/>
            <person name="Jorge da Silva N."/>
            <person name="Qiu L."/>
            <person name="Villar-Briones A."/>
            <person name="Aparecida-Saddi V."/>
            <person name="Campos-Telles M.P."/>
            <person name="Grau M."/>
            <person name="Mikheyev A.S."/>
        </authorList>
    </citation>
    <scope>NUCLEOTIDE SEQUENCE</scope>
    <source>
        <tissue evidence="3">Venom_gland</tissue>
    </source>
</reference>
<keyword evidence="1" id="KW-0472">Membrane</keyword>
<protein>
    <recommendedName>
        <fullName evidence="4">Secreted protein</fullName>
    </recommendedName>
</protein>
<keyword evidence="2" id="KW-0732">Signal</keyword>
<evidence type="ECO:0000256" key="2">
    <source>
        <dbReference type="SAM" id="SignalP"/>
    </source>
</evidence>
<dbReference type="AlphaFoldDB" id="A0A2D4M7Z8"/>
<name>A0A2D4M7Z8_9SAUR</name>
<sequence length="108" mass="12578">MRKFLLYNLIYILLNLYSTFTPQAQSSTYISSALLLRANELNGETEKENKRQKQNMLSSKLVSFMVEAGFFSPYFPLFDICFCVSSKGVICIFFKAFFIVYRRKISAH</sequence>
<proteinExistence type="predicted"/>
<evidence type="ECO:0000313" key="3">
    <source>
        <dbReference type="EMBL" id="LAB29188.1"/>
    </source>
</evidence>
<organism evidence="3">
    <name type="scientific">Micrurus spixii</name>
    <name type="common">Amazon coral snake</name>
    <dbReference type="NCBI Taxonomy" id="129469"/>
    <lineage>
        <taxon>Eukaryota</taxon>
        <taxon>Metazoa</taxon>
        <taxon>Chordata</taxon>
        <taxon>Craniata</taxon>
        <taxon>Vertebrata</taxon>
        <taxon>Euteleostomi</taxon>
        <taxon>Lepidosauria</taxon>
        <taxon>Squamata</taxon>
        <taxon>Bifurcata</taxon>
        <taxon>Unidentata</taxon>
        <taxon>Episquamata</taxon>
        <taxon>Toxicofera</taxon>
        <taxon>Serpentes</taxon>
        <taxon>Colubroidea</taxon>
        <taxon>Elapidae</taxon>
        <taxon>Elapinae</taxon>
        <taxon>Micrurus</taxon>
    </lineage>
</organism>
<evidence type="ECO:0000256" key="1">
    <source>
        <dbReference type="SAM" id="Phobius"/>
    </source>
</evidence>
<feature type="chain" id="PRO_5013582001" description="Secreted protein" evidence="2">
    <location>
        <begin position="27"/>
        <end position="108"/>
    </location>
</feature>
<feature type="transmembrane region" description="Helical" evidence="1">
    <location>
        <begin position="74"/>
        <end position="101"/>
    </location>
</feature>
<keyword evidence="1" id="KW-0812">Transmembrane</keyword>
<keyword evidence="1" id="KW-1133">Transmembrane helix</keyword>
<dbReference type="EMBL" id="IACM01079037">
    <property type="protein sequence ID" value="LAB29188.1"/>
    <property type="molecule type" value="Transcribed_RNA"/>
</dbReference>
<feature type="signal peptide" evidence="2">
    <location>
        <begin position="1"/>
        <end position="26"/>
    </location>
</feature>